<dbReference type="InterPro" id="IPR013783">
    <property type="entry name" value="Ig-like_fold"/>
</dbReference>
<reference evidence="1 2" key="1">
    <citation type="submission" date="2017-01" db="EMBL/GenBank/DDBJ databases">
        <title>A new Hymenobacter.</title>
        <authorList>
            <person name="Liang Y."/>
            <person name="Feng F."/>
        </authorList>
    </citation>
    <scope>NUCLEOTIDE SEQUENCE [LARGE SCALE GENOMIC DNA]</scope>
    <source>
        <strain evidence="1">MIMBbqt21</strain>
    </source>
</reference>
<name>A0A243WIX3_9BACT</name>
<dbReference type="AlphaFoldDB" id="A0A243WIX3"/>
<proteinExistence type="predicted"/>
<protein>
    <recommendedName>
        <fullName evidence="3">Secretion system C-terminal sorting domain-containing protein</fullName>
    </recommendedName>
</protein>
<dbReference type="NCBIfam" id="TIGR04183">
    <property type="entry name" value="Por_Secre_tail"/>
    <property type="match status" value="1"/>
</dbReference>
<comment type="caution">
    <text evidence="1">The sequence shown here is derived from an EMBL/GenBank/DDBJ whole genome shotgun (WGS) entry which is preliminary data.</text>
</comment>
<gene>
    <name evidence="1" type="ORF">BXP70_00720</name>
</gene>
<dbReference type="InterPro" id="IPR026444">
    <property type="entry name" value="Secre_tail"/>
</dbReference>
<evidence type="ECO:0000313" key="2">
    <source>
        <dbReference type="Proteomes" id="UP000194873"/>
    </source>
</evidence>
<dbReference type="RefSeq" id="WP_179197536.1">
    <property type="nucleotide sequence ID" value="NZ_MTSE01000001.1"/>
</dbReference>
<dbReference type="EMBL" id="MTSE01000001">
    <property type="protein sequence ID" value="OUJ75854.1"/>
    <property type="molecule type" value="Genomic_DNA"/>
</dbReference>
<dbReference type="Proteomes" id="UP000194873">
    <property type="component" value="Unassembled WGS sequence"/>
</dbReference>
<sequence length="568" mass="60870">MEIEFVGLLTVATQFRLYYAFGFRDNNSTLQYNGVLTKIAAPLSTDYSTQSRNSSTLEVCVNSGVLNPERAVDNTLDNYATFGSLAGVACPATLNTRLASPAGTNYQAGFVVGNGGLLDLNVLKSLKITTYLGNVAQESSLNGNLLEVNVLPDGKYQISFPATKPFDRVELQQTDLVKALSNLNVYYGFGIEQRAFRDDTPVLSKFEDPAGKFETGSTTVLCVNCSPKDVINPGLAVDNLNDNYAEINSLLNIGGTTSLKLKLNNQYASGKAGNRAGMVLNYGNGLLNNDLLKNITLKTYAGADGSKLVETASGAALLDLGLLNNGKSEVSFLTTQDFDWVEIQLSNVASLAERTQIYQAFAEDARIGFPTNLAAPAAPLPVELLSFKGKIVGTAVQLTWATASERDNDYFVIERATTASSSFTPIGRVAGAGNNTNGQAYSFRDTEAASTNATSYYRLRQVDVDGRETLSPVVAVIWGKVPVSAKIDLYPNPATTAQPVQLRLPVTQAHGQVVMVYSANGQVVRQYPVSVGEFTLPTTKLSAGLYHVVLLDAAGQHLATQRLLLTSN</sequence>
<dbReference type="Gene3D" id="2.60.40.10">
    <property type="entry name" value="Immunoglobulins"/>
    <property type="match status" value="1"/>
</dbReference>
<accession>A0A243WIX3</accession>
<organism evidence="1 2">
    <name type="scientific">Hymenobacter crusticola</name>
    <dbReference type="NCBI Taxonomy" id="1770526"/>
    <lineage>
        <taxon>Bacteria</taxon>
        <taxon>Pseudomonadati</taxon>
        <taxon>Bacteroidota</taxon>
        <taxon>Cytophagia</taxon>
        <taxon>Cytophagales</taxon>
        <taxon>Hymenobacteraceae</taxon>
        <taxon>Hymenobacter</taxon>
    </lineage>
</organism>
<evidence type="ECO:0000313" key="1">
    <source>
        <dbReference type="EMBL" id="OUJ75854.1"/>
    </source>
</evidence>
<keyword evidence="2" id="KW-1185">Reference proteome</keyword>
<evidence type="ECO:0008006" key="3">
    <source>
        <dbReference type="Google" id="ProtNLM"/>
    </source>
</evidence>